<keyword evidence="1" id="KW-0732">Signal</keyword>
<evidence type="ECO:0000256" key="1">
    <source>
        <dbReference type="SAM" id="SignalP"/>
    </source>
</evidence>
<feature type="chain" id="PRO_5004904620" evidence="1">
    <location>
        <begin position="30"/>
        <end position="209"/>
    </location>
</feature>
<organism evidence="2 3">
    <name type="scientific">Paenibacillus pini JCM 16418</name>
    <dbReference type="NCBI Taxonomy" id="1236976"/>
    <lineage>
        <taxon>Bacteria</taxon>
        <taxon>Bacillati</taxon>
        <taxon>Bacillota</taxon>
        <taxon>Bacilli</taxon>
        <taxon>Bacillales</taxon>
        <taxon>Paenibacillaceae</taxon>
        <taxon>Paenibacillus</taxon>
    </lineage>
</organism>
<evidence type="ECO:0000313" key="2">
    <source>
        <dbReference type="EMBL" id="GAF09853.1"/>
    </source>
</evidence>
<protein>
    <submittedName>
        <fullName evidence="2">Uncharacterized protein</fullName>
    </submittedName>
</protein>
<evidence type="ECO:0000313" key="3">
    <source>
        <dbReference type="Proteomes" id="UP000019364"/>
    </source>
</evidence>
<dbReference type="AlphaFoldDB" id="W7YQZ8"/>
<dbReference type="RefSeq" id="WP_036651768.1">
    <property type="nucleotide sequence ID" value="NZ_BAVZ01000015.1"/>
</dbReference>
<feature type="signal peptide" evidence="1">
    <location>
        <begin position="1"/>
        <end position="29"/>
    </location>
</feature>
<sequence length="209" mass="22531">MNSFFKKLISSISATFLLFSLMGVVAVQAEDSTSQPYSELIMQGHENIYSDSNSERSTNISEPTVTITSEQQARDIYAPPCSASTWRPGAAGYSRSIQQYDSLTNTLQWGFEFTPLGISFFGPVVSVSGSGGSVSNTNLGYYRSLFGGSIYDVHTQASNYLFHGSIKNYNYIGGQAAALNSGDVITIDLNAISALPSKPTGQFSFSCKI</sequence>
<dbReference type="OrthoDB" id="9987459at2"/>
<gene>
    <name evidence="2" type="ORF">JCM16418_4011</name>
</gene>
<accession>W7YQZ8</accession>
<keyword evidence="3" id="KW-1185">Reference proteome</keyword>
<name>W7YQZ8_9BACL</name>
<reference evidence="2 3" key="1">
    <citation type="journal article" date="2014" name="Genome Announc.">
        <title>Draft Genome Sequence of Paenibacillus pini JCM 16418T, Isolated from the Rhizosphere of Pine Tree.</title>
        <authorList>
            <person name="Yuki M."/>
            <person name="Oshima K."/>
            <person name="Suda W."/>
            <person name="Oshida Y."/>
            <person name="Kitamura K."/>
            <person name="Iida Y."/>
            <person name="Hattori M."/>
            <person name="Ohkuma M."/>
        </authorList>
    </citation>
    <scope>NUCLEOTIDE SEQUENCE [LARGE SCALE GENOMIC DNA]</scope>
    <source>
        <strain evidence="2 3">JCM 16418</strain>
    </source>
</reference>
<dbReference type="EMBL" id="BAVZ01000015">
    <property type="protein sequence ID" value="GAF09853.1"/>
    <property type="molecule type" value="Genomic_DNA"/>
</dbReference>
<dbReference type="Proteomes" id="UP000019364">
    <property type="component" value="Unassembled WGS sequence"/>
</dbReference>
<comment type="caution">
    <text evidence="2">The sequence shown here is derived from an EMBL/GenBank/DDBJ whole genome shotgun (WGS) entry which is preliminary data.</text>
</comment>
<proteinExistence type="predicted"/>